<reference evidence="3" key="2">
    <citation type="submission" date="2020-05" db="UniProtKB">
        <authorList>
            <consortium name="EnsemblMetazoa"/>
        </authorList>
    </citation>
    <scope>IDENTIFICATION</scope>
    <source>
        <strain evidence="3">IAEA</strain>
    </source>
</reference>
<dbReference type="EnsemblMetazoa" id="GBRI043086-RA">
    <property type="protein sequence ID" value="GBRI043086-PA"/>
    <property type="gene ID" value="GBRI043086"/>
</dbReference>
<dbReference type="AlphaFoldDB" id="A0A1A9X3L8"/>
<keyword evidence="4" id="KW-1185">Reference proteome</keyword>
<feature type="region of interest" description="Disordered" evidence="2">
    <location>
        <begin position="785"/>
        <end position="829"/>
    </location>
</feature>
<name>A0A1A9X3L8_9MUSC</name>
<evidence type="ECO:0000256" key="2">
    <source>
        <dbReference type="SAM" id="MobiDB-lite"/>
    </source>
</evidence>
<feature type="compositionally biased region" description="Polar residues" evidence="2">
    <location>
        <begin position="933"/>
        <end position="942"/>
    </location>
</feature>
<feature type="compositionally biased region" description="Polar residues" evidence="2">
    <location>
        <begin position="483"/>
        <end position="496"/>
    </location>
</feature>
<keyword evidence="1" id="KW-0175">Coiled coil</keyword>
<feature type="compositionally biased region" description="Basic and acidic residues" evidence="2">
    <location>
        <begin position="812"/>
        <end position="821"/>
    </location>
</feature>
<dbReference type="VEuPathDB" id="VectorBase:GBRI043086"/>
<evidence type="ECO:0000256" key="1">
    <source>
        <dbReference type="SAM" id="Coils"/>
    </source>
</evidence>
<sequence length="1041" mass="121011">MKKTNADILKLKKQLYSLEKARQSLQDQINETASIVLHMAEANLLRIQQQEKEISRPYDSFKSGMLSEEEAMQNALHEQGVPLKFTDYPPNAEEQRFSQEPATEDVMALREREKIPMAVTKQSEAKTFIETRQEKQEEFDREEQQPWMGNTAAGAFGNLHKNEDMVEQPFEAEIERNELEQLPKKMESKDEADQMNSELEKGDNFQSFSKVNAVETVHGFETAQINAALEERDGHEQFLTTTKAVDTRQETPEFEQNSGNQVKTIDPLKSFDLQRETYMSRTESEIVQRGHELKQNFDAQMKVDRLKTFDLDGETYMSRTESEVVEQGSEIKQNAAELKQNSDVQIKVDPLKTFDLDGETYISRTESEVMQQGPVATQDPELEQNSGVQIKSIDSFKNFDLDGEMYMRNTKTETVQHVPETIEQQVMALAEEYEKKLKPTGSPMSQFQKVESEFEQHQSSADNTDLITKDKNIYRELRERNKLNTTQMQETESQAEFQEPKPKSVNQPMSFDYLYGVRPRVDQIFSIEATKQPTTVMDMKEQQQFKPIEANKDSLRSSQEHDMVKWEPMDYRENKETFQQQLWDIPPSRDDNHKFSEPSEVTAMGAPALMSKLFMKPESDLRDEQLNMQEQQTIREMFPPTTNTQTFEYPKGLKAEDIEMFEDDIQYPKIAKMWSPGGSTQSFSPQETQETEESHIQTLERDLPQYPQIAKMWIPVMIPSTSIYRDPDQSHFQFSSESMQEAKKCLPCREPREHHQKYAKQSSEGRVQKERSEYPEYSVVLIESAQEPVGQTEPTLQKQLHGESFNESQFESQHEHLHHAEQQQQQQENKFGSAQFPVMLIESAQEPVGQTEPTLYLSPELPSFVPGSLFLRRNARQMRNKLTQQTGPYVTEEVRPLDLADLPQPATIYMEEMFKPIKKPTKSATFPRGVKPKTQSLKSGQRNVNEQAFQMEREEALPNEEYNQYYNADFQQAEHNVNYEQNSPQVPELPHITKKARLRYTAPVDGPETKTRRSFRRVYKKRITDEERFGEMQTNRTTKEE</sequence>
<dbReference type="Proteomes" id="UP000091820">
    <property type="component" value="Unassembled WGS sequence"/>
</dbReference>
<dbReference type="STRING" id="37001.A0A1A9X3L8"/>
<feature type="region of interest" description="Disordered" evidence="2">
    <location>
        <begin position="483"/>
        <end position="505"/>
    </location>
</feature>
<proteinExistence type="predicted"/>
<organism evidence="3 4">
    <name type="scientific">Glossina brevipalpis</name>
    <dbReference type="NCBI Taxonomy" id="37001"/>
    <lineage>
        <taxon>Eukaryota</taxon>
        <taxon>Metazoa</taxon>
        <taxon>Ecdysozoa</taxon>
        <taxon>Arthropoda</taxon>
        <taxon>Hexapoda</taxon>
        <taxon>Insecta</taxon>
        <taxon>Pterygota</taxon>
        <taxon>Neoptera</taxon>
        <taxon>Endopterygota</taxon>
        <taxon>Diptera</taxon>
        <taxon>Brachycera</taxon>
        <taxon>Muscomorpha</taxon>
        <taxon>Hippoboscoidea</taxon>
        <taxon>Glossinidae</taxon>
        <taxon>Glossina</taxon>
    </lineage>
</organism>
<accession>A0A1A9X3L8</accession>
<feature type="region of interest" description="Disordered" evidence="2">
    <location>
        <begin position="921"/>
        <end position="942"/>
    </location>
</feature>
<protein>
    <submittedName>
        <fullName evidence="3">Uncharacterized protein</fullName>
    </submittedName>
</protein>
<feature type="region of interest" description="Disordered" evidence="2">
    <location>
        <begin position="751"/>
        <end position="770"/>
    </location>
</feature>
<evidence type="ECO:0000313" key="4">
    <source>
        <dbReference type="Proteomes" id="UP000091820"/>
    </source>
</evidence>
<evidence type="ECO:0000313" key="3">
    <source>
        <dbReference type="EnsemblMetazoa" id="GBRI043086-PA"/>
    </source>
</evidence>
<feature type="coiled-coil region" evidence="1">
    <location>
        <begin position="1"/>
        <end position="28"/>
    </location>
</feature>
<reference evidence="4" key="1">
    <citation type="submission" date="2014-03" db="EMBL/GenBank/DDBJ databases">
        <authorList>
            <person name="Aksoy S."/>
            <person name="Warren W."/>
            <person name="Wilson R.K."/>
        </authorList>
    </citation>
    <scope>NUCLEOTIDE SEQUENCE [LARGE SCALE GENOMIC DNA]</scope>
    <source>
        <strain evidence="4">IAEA</strain>
    </source>
</reference>